<dbReference type="SUPFAM" id="SSF51182">
    <property type="entry name" value="RmlC-like cupins"/>
    <property type="match status" value="1"/>
</dbReference>
<protein>
    <recommendedName>
        <fullName evidence="2">dTDP-4-dehydrorhamnose 3,5-epimerase</fullName>
    </recommendedName>
</protein>
<accession>A0A382Y047</accession>
<dbReference type="AlphaFoldDB" id="A0A382Y047"/>
<gene>
    <name evidence="1" type="ORF">METZ01_LOCUS428732</name>
</gene>
<name>A0A382Y047_9ZZZZ</name>
<dbReference type="Gene3D" id="2.60.120.10">
    <property type="entry name" value="Jelly Rolls"/>
    <property type="match status" value="1"/>
</dbReference>
<reference evidence="1" key="1">
    <citation type="submission" date="2018-05" db="EMBL/GenBank/DDBJ databases">
        <authorList>
            <person name="Lanie J.A."/>
            <person name="Ng W.-L."/>
            <person name="Kazmierczak K.M."/>
            <person name="Andrzejewski T.M."/>
            <person name="Davidsen T.M."/>
            <person name="Wayne K.J."/>
            <person name="Tettelin H."/>
            <person name="Glass J.I."/>
            <person name="Rusch D."/>
            <person name="Podicherti R."/>
            <person name="Tsui H.-C.T."/>
            <person name="Winkler M.E."/>
        </authorList>
    </citation>
    <scope>NUCLEOTIDE SEQUENCE</scope>
</reference>
<proteinExistence type="predicted"/>
<feature type="non-terminal residue" evidence="1">
    <location>
        <position position="56"/>
    </location>
</feature>
<dbReference type="InterPro" id="IPR000888">
    <property type="entry name" value="RmlC-like"/>
</dbReference>
<dbReference type="GO" id="GO:0008830">
    <property type="term" value="F:dTDP-4-dehydrorhamnose 3,5-epimerase activity"/>
    <property type="evidence" value="ECO:0007669"/>
    <property type="project" value="InterPro"/>
</dbReference>
<dbReference type="InterPro" id="IPR011051">
    <property type="entry name" value="RmlC_Cupin_sf"/>
</dbReference>
<dbReference type="EMBL" id="UINC01171351">
    <property type="protein sequence ID" value="SVD75878.1"/>
    <property type="molecule type" value="Genomic_DNA"/>
</dbReference>
<sequence>MKFSDTSLEGVYIIDPGTFEDKRGTFVKPYSEGAFDEVGVSLDLKESFYSRSKRHV</sequence>
<evidence type="ECO:0000313" key="1">
    <source>
        <dbReference type="EMBL" id="SVD75878.1"/>
    </source>
</evidence>
<dbReference type="Pfam" id="PF00908">
    <property type="entry name" value="dTDP_sugar_isom"/>
    <property type="match status" value="1"/>
</dbReference>
<dbReference type="InterPro" id="IPR014710">
    <property type="entry name" value="RmlC-like_jellyroll"/>
</dbReference>
<organism evidence="1">
    <name type="scientific">marine metagenome</name>
    <dbReference type="NCBI Taxonomy" id="408172"/>
    <lineage>
        <taxon>unclassified sequences</taxon>
        <taxon>metagenomes</taxon>
        <taxon>ecological metagenomes</taxon>
    </lineage>
</organism>
<evidence type="ECO:0008006" key="2">
    <source>
        <dbReference type="Google" id="ProtNLM"/>
    </source>
</evidence>